<feature type="domain" description="Amidohydrolase-related" evidence="1">
    <location>
        <begin position="47"/>
        <end position="324"/>
    </location>
</feature>
<evidence type="ECO:0000313" key="2">
    <source>
        <dbReference type="EMBL" id="SAL02947.1"/>
    </source>
</evidence>
<dbReference type="Pfam" id="PF04909">
    <property type="entry name" value="Amidohydro_2"/>
    <property type="match status" value="1"/>
</dbReference>
<dbReference type="InterPro" id="IPR006680">
    <property type="entry name" value="Amidohydro-rel"/>
</dbReference>
<dbReference type="STRING" id="1777141.AWB80_08473"/>
<evidence type="ECO:0000313" key="3">
    <source>
        <dbReference type="Proteomes" id="UP000054911"/>
    </source>
</evidence>
<proteinExistence type="predicted"/>
<dbReference type="InterPro" id="IPR052358">
    <property type="entry name" value="Aro_Compnd_Degr_Hydrolases"/>
</dbReference>
<dbReference type="Gene3D" id="3.20.20.140">
    <property type="entry name" value="Metal-dependent hydrolases"/>
    <property type="match status" value="1"/>
</dbReference>
<sequence length="329" mass="36314">MFSRRKFLISTGAALGTVPFFHSADAFSKSLDHISPLTFRVPDGTTDCHCHIFDPEHFPYSPKRRYTPPPATVNDLRQFHKAIGVQRTVLVQPSVYGTDNSCLLDALKQLGQASRGIAVINKSFSAQQIDDLLGAGVRGVRINLEVGKDRNSEEAYRRLMETVETLRGRQAVVQVFAALEVISSLAPQIQAQPHQVVLDHFGFAKAAKGPEQEGFTALTGLMASGKVFVKLSAPYRISKVKPGYPDSKRIGKALVDAAPNQVVWATDWPHTGTTERPAEAKLTDIEEFRVEDDGQNFSLVKDWAGSKLDRQKLLVDNPSQLFGFRAVRT</sequence>
<comment type="caution">
    <text evidence="2">The sequence shown here is derived from an EMBL/GenBank/DDBJ whole genome shotgun (WGS) entry which is preliminary data.</text>
</comment>
<dbReference type="PANTHER" id="PTHR35563">
    <property type="entry name" value="BARREL METAL-DEPENDENT HYDROLASE, PUTATIVE (AFU_ORTHOLOGUE AFUA_1G16240)-RELATED"/>
    <property type="match status" value="1"/>
</dbReference>
<protein>
    <submittedName>
        <fullName evidence="2">2-pyrone-4,6-dicarboxylate hydrolase</fullName>
    </submittedName>
</protein>
<dbReference type="SUPFAM" id="SSF51556">
    <property type="entry name" value="Metallo-dependent hydrolases"/>
    <property type="match status" value="1"/>
</dbReference>
<name>A0A158EAL5_9BURK</name>
<dbReference type="AlphaFoldDB" id="A0A158EAL5"/>
<dbReference type="RefSeq" id="WP_160147538.1">
    <property type="nucleotide sequence ID" value="NZ_FCOE02000100.1"/>
</dbReference>
<keyword evidence="3" id="KW-1185">Reference proteome</keyword>
<dbReference type="EMBL" id="FCOE02000100">
    <property type="protein sequence ID" value="SAL02947.1"/>
    <property type="molecule type" value="Genomic_DNA"/>
</dbReference>
<reference evidence="2" key="1">
    <citation type="submission" date="2016-01" db="EMBL/GenBank/DDBJ databases">
        <authorList>
            <person name="Peeters C."/>
        </authorList>
    </citation>
    <scope>NUCLEOTIDE SEQUENCE [LARGE SCALE GENOMIC DNA]</scope>
    <source>
        <strain evidence="2">LMG 29323</strain>
    </source>
</reference>
<dbReference type="PANTHER" id="PTHR35563:SF2">
    <property type="entry name" value="BARREL METAL-DEPENDENT HYDROLASE, PUTATIVE (AFU_ORTHOLOGUE AFUA_1G16240)-RELATED"/>
    <property type="match status" value="1"/>
</dbReference>
<keyword evidence="2" id="KW-0378">Hydrolase</keyword>
<dbReference type="GO" id="GO:0016787">
    <property type="term" value="F:hydrolase activity"/>
    <property type="evidence" value="ECO:0007669"/>
    <property type="project" value="UniProtKB-KW"/>
</dbReference>
<gene>
    <name evidence="2" type="ORF">AWB80_08473</name>
</gene>
<dbReference type="OrthoDB" id="9787654at2"/>
<evidence type="ECO:0000259" key="1">
    <source>
        <dbReference type="Pfam" id="PF04909"/>
    </source>
</evidence>
<accession>A0A158EAL5</accession>
<dbReference type="InterPro" id="IPR032466">
    <property type="entry name" value="Metal_Hydrolase"/>
</dbReference>
<organism evidence="2 3">
    <name type="scientific">Caballeronia pedi</name>
    <dbReference type="NCBI Taxonomy" id="1777141"/>
    <lineage>
        <taxon>Bacteria</taxon>
        <taxon>Pseudomonadati</taxon>
        <taxon>Pseudomonadota</taxon>
        <taxon>Betaproteobacteria</taxon>
        <taxon>Burkholderiales</taxon>
        <taxon>Burkholderiaceae</taxon>
        <taxon>Caballeronia</taxon>
    </lineage>
</organism>
<dbReference type="Proteomes" id="UP000054911">
    <property type="component" value="Unassembled WGS sequence"/>
</dbReference>